<evidence type="ECO:0000313" key="10">
    <source>
        <dbReference type="EMBL" id="GET37849.1"/>
    </source>
</evidence>
<keyword evidence="3 6" id="KW-0143">Chaperone</keyword>
<dbReference type="EMBL" id="BLAY01000035">
    <property type="protein sequence ID" value="GET37849.1"/>
    <property type="molecule type" value="Genomic_DNA"/>
</dbReference>
<feature type="domain" description="Rubisco accumulation factor 1 helix turn helix" evidence="9">
    <location>
        <begin position="14"/>
        <end position="73"/>
    </location>
</feature>
<comment type="caution">
    <text evidence="10">The sequence shown here is derived from an EMBL/GenBank/DDBJ whole genome shotgun (WGS) entry which is preliminary data.</text>
</comment>
<evidence type="ECO:0000256" key="4">
    <source>
        <dbReference type="ARBA" id="ARBA00023300"/>
    </source>
</evidence>
<dbReference type="GO" id="GO:0110102">
    <property type="term" value="P:ribulose bisphosphate carboxylase complex assembly"/>
    <property type="evidence" value="ECO:0007669"/>
    <property type="project" value="UniProtKB-UniRule"/>
</dbReference>
<feature type="domain" description="Rubisco accumulation factor 1 C-terminal" evidence="7">
    <location>
        <begin position="204"/>
        <end position="341"/>
    </location>
</feature>
<dbReference type="HAMAP" id="MF_00856">
    <property type="entry name" value="Raf1"/>
    <property type="match status" value="1"/>
</dbReference>
<keyword evidence="11" id="KW-1185">Reference proteome</keyword>
<name>A0AAV3X6U2_9CYAN</name>
<feature type="region of interest" description="C-terminal beta-sheet" evidence="6">
    <location>
        <begin position="216"/>
        <end position="342"/>
    </location>
</feature>
<dbReference type="InterPro" id="IPR041358">
    <property type="entry name" value="Raf1_N"/>
</dbReference>
<comment type="domain">
    <text evidence="6">Has 3 domains, the N-terminal alpha-helical domain, an extended flexible linker and the C-terminal beta-sheet domain. The 2 C-terminal beta-sheet domains are swapped and pack against each other to form the dimer interface.</text>
</comment>
<accession>A0AAV3X6U2</accession>
<dbReference type="PANTHER" id="PTHR35299">
    <property type="entry name" value="RUBISCO ACCUMULATION FACTOR 1"/>
    <property type="match status" value="1"/>
</dbReference>
<dbReference type="PANTHER" id="PTHR35299:SF6">
    <property type="entry name" value="RUBISCO ACCUMULATION FACTOR 1"/>
    <property type="match status" value="1"/>
</dbReference>
<evidence type="ECO:0000313" key="11">
    <source>
        <dbReference type="Proteomes" id="UP001050975"/>
    </source>
</evidence>
<feature type="domain" description="Rubisco accumulation factor 1 alpha-helical" evidence="8">
    <location>
        <begin position="85"/>
        <end position="190"/>
    </location>
</feature>
<dbReference type="AlphaFoldDB" id="A0AAV3X6U2"/>
<dbReference type="InterPro" id="IPR040781">
    <property type="entry name" value="Raf1_HTH"/>
</dbReference>
<dbReference type="GO" id="GO:0015977">
    <property type="term" value="P:carbon fixation"/>
    <property type="evidence" value="ECO:0007669"/>
    <property type="project" value="UniProtKB-UniRule"/>
</dbReference>
<dbReference type="Pfam" id="PF18087">
    <property type="entry name" value="RuBisCo_chap_C"/>
    <property type="match status" value="1"/>
</dbReference>
<dbReference type="Pfam" id="PF18578">
    <property type="entry name" value="Raf1_N"/>
    <property type="match status" value="1"/>
</dbReference>
<evidence type="ECO:0000259" key="7">
    <source>
        <dbReference type="Pfam" id="PF18087"/>
    </source>
</evidence>
<evidence type="ECO:0000259" key="8">
    <source>
        <dbReference type="Pfam" id="PF18578"/>
    </source>
</evidence>
<evidence type="ECO:0000256" key="2">
    <source>
        <dbReference type="ARBA" id="ARBA00022531"/>
    </source>
</evidence>
<comment type="subcellular location">
    <subcellularLocation>
        <location evidence="6">Cytoplasm</location>
    </subcellularLocation>
</comment>
<reference evidence="10" key="1">
    <citation type="submission" date="2019-10" db="EMBL/GenBank/DDBJ databases">
        <title>Draft genome sequece of Microseira wollei NIES-4236.</title>
        <authorList>
            <person name="Yamaguchi H."/>
            <person name="Suzuki S."/>
            <person name="Kawachi M."/>
        </authorList>
    </citation>
    <scope>NUCLEOTIDE SEQUENCE</scope>
    <source>
        <strain evidence="10">NIES-4236</strain>
    </source>
</reference>
<evidence type="ECO:0000256" key="3">
    <source>
        <dbReference type="ARBA" id="ARBA00023186"/>
    </source>
</evidence>
<proteinExistence type="inferred from homology"/>
<dbReference type="GO" id="GO:0005737">
    <property type="term" value="C:cytoplasm"/>
    <property type="evidence" value="ECO:0007669"/>
    <property type="project" value="UniProtKB-SubCell"/>
</dbReference>
<gene>
    <name evidence="6" type="primary">raf1</name>
    <name evidence="10" type="ORF">MiSe_26030</name>
</gene>
<dbReference type="InterPro" id="IPR040858">
    <property type="entry name" value="Raf1_C"/>
</dbReference>
<keyword evidence="2 6" id="KW-0602">Photosynthesis</keyword>
<sequence length="356" mass="40062">MTDFSPDAPNPNQLESLLLRLRRKEGTWVEWGQACATLQKAGYASQKIFEETGFEPIQQNQVIVAAQVYTSMVSAGVSEEVRSHFERIGSDTLYEFRILNQSERAAAATFVLAHKLDSTDSREVAKAMKEFSRLRTLPNGFSNHPGDALAYMYWKLARQQSDLQARSRLIASGLRFAHSDTARQQVEKLLTDFTVTPKRPAPILPVYRLDSEEELPRIVPLAGKLPLGAGEFKAVPMIDESGSFRIVKFSGTGAWVAIPGWQVILAAEDPVGILSDRSLLPNQQTSTGEELLVVVDRAAREWDDNSYFIVEQAEQLLFQWLEEETDIPILGKVIVVMRPKRILDEEVTKDLWQIDE</sequence>
<dbReference type="InterPro" id="IPR046382">
    <property type="entry name" value="Raf1_cyn"/>
</dbReference>
<comment type="similarity">
    <text evidence="6">Belongs to the RAF family.</text>
</comment>
<dbReference type="InterPro" id="IPR037494">
    <property type="entry name" value="RAF1"/>
</dbReference>
<dbReference type="GO" id="GO:0015979">
    <property type="term" value="P:photosynthesis"/>
    <property type="evidence" value="ECO:0007669"/>
    <property type="project" value="UniProtKB-KW"/>
</dbReference>
<evidence type="ECO:0000259" key="9">
    <source>
        <dbReference type="Pfam" id="PF18579"/>
    </source>
</evidence>
<evidence type="ECO:0000256" key="5">
    <source>
        <dbReference type="ARBA" id="ARBA00023859"/>
    </source>
</evidence>
<organism evidence="10 11">
    <name type="scientific">Microseira wollei NIES-4236</name>
    <dbReference type="NCBI Taxonomy" id="2530354"/>
    <lineage>
        <taxon>Bacteria</taxon>
        <taxon>Bacillati</taxon>
        <taxon>Cyanobacteriota</taxon>
        <taxon>Cyanophyceae</taxon>
        <taxon>Oscillatoriophycideae</taxon>
        <taxon>Aerosakkonematales</taxon>
        <taxon>Aerosakkonemataceae</taxon>
        <taxon>Microseira</taxon>
    </lineage>
</organism>
<keyword evidence="1 6" id="KW-0963">Cytoplasm</keyword>
<evidence type="ECO:0000256" key="6">
    <source>
        <dbReference type="HAMAP-Rule" id="MF_00856"/>
    </source>
</evidence>
<dbReference type="RefSeq" id="WP_226580032.1">
    <property type="nucleotide sequence ID" value="NZ_BLAY01000035.1"/>
</dbReference>
<dbReference type="Proteomes" id="UP001050975">
    <property type="component" value="Unassembled WGS sequence"/>
</dbReference>
<comment type="subunit">
    <text evidence="6">Homodimer. Forms an RbcL(8)-Raf1(8) complex. Forms complexes of many stoichiometries with RbcL with and without RbcS. RbcX and Raf1 can bind simultaneously to RbcL.</text>
</comment>
<protein>
    <recommendedName>
        <fullName evidence="5 6">RuBisCO accumulation factor 1</fullName>
    </recommendedName>
</protein>
<dbReference type="Pfam" id="PF18579">
    <property type="entry name" value="Raf1_HTH"/>
    <property type="match status" value="1"/>
</dbReference>
<evidence type="ECO:0000256" key="1">
    <source>
        <dbReference type="ARBA" id="ARBA00022490"/>
    </source>
</evidence>
<feature type="region of interest" description="N-terminal alpha-helix" evidence="6">
    <location>
        <begin position="11"/>
        <end position="192"/>
    </location>
</feature>
<comment type="function">
    <text evidence="6">A major RuBisCO chaperone. Acts after GroEL-GroES chaperonin to fold and/or assemble the large subunit of RuBisCO (ccbL, rbcL). Cooperates with RbcX in RbcL folding, plays the major role in assembly of dimers into RbcL(8)-Raf1(8) intermediate complexes. RbcS replaces Raf1, leading to holoenzyme formation.</text>
</comment>
<keyword evidence="4 6" id="KW-0120">Carbon dioxide fixation</keyword>